<comment type="similarity">
    <text evidence="1">Belongs to the pseudouridine synthase RluA family.</text>
</comment>
<keyword evidence="3" id="KW-0413">Isomerase</keyword>
<keyword evidence="4" id="KW-1185">Reference proteome</keyword>
<dbReference type="Gene3D" id="3.30.2350.10">
    <property type="entry name" value="Pseudouridine synthase"/>
    <property type="match status" value="1"/>
</dbReference>
<dbReference type="STRING" id="1936003.STSP2_02484"/>
<dbReference type="InterPro" id="IPR050188">
    <property type="entry name" value="RluA_PseudoU_synthase"/>
</dbReference>
<feature type="domain" description="Pseudouridine synthase RsuA/RluA-like" evidence="2">
    <location>
        <begin position="14"/>
        <end position="160"/>
    </location>
</feature>
<dbReference type="EC" id="5.4.99.24" evidence="3"/>
<dbReference type="GO" id="GO:0000455">
    <property type="term" value="P:enzyme-directed rRNA pseudouridine synthesis"/>
    <property type="evidence" value="ECO:0007669"/>
    <property type="project" value="TreeGrafter"/>
</dbReference>
<dbReference type="AlphaFoldDB" id="A0A1U9NN79"/>
<protein>
    <submittedName>
        <fullName evidence="3">Ribosomal large subunit pseudouridine synthase C</fullName>
        <ecNumber evidence="3">5.4.99.24</ecNumber>
    </submittedName>
</protein>
<dbReference type="OrthoDB" id="9784108at2"/>
<dbReference type="PANTHER" id="PTHR21600:SF87">
    <property type="entry name" value="RNA PSEUDOURIDYLATE SYNTHASE DOMAIN-CONTAINING PROTEIN 1"/>
    <property type="match status" value="1"/>
</dbReference>
<dbReference type="InterPro" id="IPR020103">
    <property type="entry name" value="PsdUridine_synth_cat_dom_sf"/>
</dbReference>
<evidence type="ECO:0000259" key="2">
    <source>
        <dbReference type="Pfam" id="PF00849"/>
    </source>
</evidence>
<sequence>MPKIIDIIHKDDELLIINKPAGFSVTKDRTGKPDIVALLRKQLGPDETILLVHRIDKPTSGIMLIARTKDAQRKYAGCFAKRKIEKTYLAIVSGVVPDDTGTIKRPIAPSKKQPGTVYVSPRRGKQAVTEYRLLADFGLAALVAANPITGRTHQIRIHFADIGCPLAIDPLYGSSNPLLLSDFKPKYRLPEGKTERPLIETLTLHAYQITLPADETHTKPRKFTAPLPKKFNAAIKMLTKHNPAGPDAFLNYSDFERITNSDPI</sequence>
<dbReference type="KEGG" id="alus:STSP2_02484"/>
<dbReference type="CDD" id="cd02869">
    <property type="entry name" value="PseudoU_synth_RluA_like"/>
    <property type="match status" value="1"/>
</dbReference>
<proteinExistence type="inferred from homology"/>
<dbReference type="GO" id="GO:0003723">
    <property type="term" value="F:RNA binding"/>
    <property type="evidence" value="ECO:0007669"/>
    <property type="project" value="InterPro"/>
</dbReference>
<dbReference type="SUPFAM" id="SSF55120">
    <property type="entry name" value="Pseudouridine synthase"/>
    <property type="match status" value="1"/>
</dbReference>
<dbReference type="RefSeq" id="WP_146662978.1">
    <property type="nucleotide sequence ID" value="NZ_CP019791.1"/>
</dbReference>
<reference evidence="4" key="1">
    <citation type="submission" date="2017-02" db="EMBL/GenBank/DDBJ databases">
        <title>Comparative genomics and description of representatives of a novel lineage of planctomycetes thriving in anoxic sediments.</title>
        <authorList>
            <person name="Spring S."/>
            <person name="Bunk B."/>
            <person name="Sproer C."/>
        </authorList>
    </citation>
    <scope>NUCLEOTIDE SEQUENCE [LARGE SCALE GENOMIC DNA]</scope>
    <source>
        <strain evidence="4">ST-NAGAB-D1</strain>
    </source>
</reference>
<name>A0A1U9NN79_9BACT</name>
<evidence type="ECO:0000313" key="3">
    <source>
        <dbReference type="EMBL" id="AQT69295.1"/>
    </source>
</evidence>
<organism evidence="3 4">
    <name type="scientific">Anaerohalosphaera lusitana</name>
    <dbReference type="NCBI Taxonomy" id="1936003"/>
    <lineage>
        <taxon>Bacteria</taxon>
        <taxon>Pseudomonadati</taxon>
        <taxon>Planctomycetota</taxon>
        <taxon>Phycisphaerae</taxon>
        <taxon>Sedimentisphaerales</taxon>
        <taxon>Anaerohalosphaeraceae</taxon>
        <taxon>Anaerohalosphaera</taxon>
    </lineage>
</organism>
<dbReference type="InterPro" id="IPR006145">
    <property type="entry name" value="PsdUridine_synth_RsuA/RluA"/>
</dbReference>
<dbReference type="PROSITE" id="PS01129">
    <property type="entry name" value="PSI_RLU"/>
    <property type="match status" value="1"/>
</dbReference>
<evidence type="ECO:0000313" key="4">
    <source>
        <dbReference type="Proteomes" id="UP000189674"/>
    </source>
</evidence>
<dbReference type="EMBL" id="CP019791">
    <property type="protein sequence ID" value="AQT69295.1"/>
    <property type="molecule type" value="Genomic_DNA"/>
</dbReference>
<dbReference type="GO" id="GO:0160141">
    <property type="term" value="F:23S rRNA pseudouridine(955/2504/2580) synthase activity"/>
    <property type="evidence" value="ECO:0007669"/>
    <property type="project" value="UniProtKB-EC"/>
</dbReference>
<evidence type="ECO:0000256" key="1">
    <source>
        <dbReference type="ARBA" id="ARBA00010876"/>
    </source>
</evidence>
<accession>A0A1U9NN79</accession>
<dbReference type="InterPro" id="IPR006224">
    <property type="entry name" value="PsdUridine_synth_RluA-like_CS"/>
</dbReference>
<gene>
    <name evidence="3" type="primary">rluC</name>
    <name evidence="3" type="ORF">STSP2_02484</name>
</gene>
<dbReference type="Proteomes" id="UP000189674">
    <property type="component" value="Chromosome"/>
</dbReference>
<dbReference type="Pfam" id="PF00849">
    <property type="entry name" value="PseudoU_synth_2"/>
    <property type="match status" value="1"/>
</dbReference>
<dbReference type="PANTHER" id="PTHR21600">
    <property type="entry name" value="MITOCHONDRIAL RNA PSEUDOURIDINE SYNTHASE"/>
    <property type="match status" value="1"/>
</dbReference>